<comment type="similarity">
    <text evidence="1">Belongs to the Rpn/YhgA-like nuclease family.</text>
</comment>
<dbReference type="Pfam" id="PF04754">
    <property type="entry name" value="Transposase_31"/>
    <property type="match status" value="1"/>
</dbReference>
<dbReference type="NCBIfam" id="TIGR01784">
    <property type="entry name" value="T_den_put_tspse"/>
    <property type="match status" value="1"/>
</dbReference>
<name>W4LTD2_ENTF1</name>
<evidence type="ECO:0000313" key="3">
    <source>
        <dbReference type="EMBL" id="ETX00697.1"/>
    </source>
</evidence>
<dbReference type="EMBL" id="AZHW01000314">
    <property type="protein sequence ID" value="ETX00697.1"/>
    <property type="molecule type" value="Genomic_DNA"/>
</dbReference>
<protein>
    <recommendedName>
        <fullName evidence="2">Transposase (putative) YhgA-like domain-containing protein</fullName>
    </recommendedName>
</protein>
<evidence type="ECO:0000256" key="1">
    <source>
        <dbReference type="ARBA" id="ARBA00009787"/>
    </source>
</evidence>
<dbReference type="InterPro" id="IPR010106">
    <property type="entry name" value="RpnA"/>
</dbReference>
<dbReference type="AlphaFoldDB" id="W4LTD2"/>
<accession>W4LTD2</accession>
<organism evidence="3 4">
    <name type="scientific">Entotheonella factor</name>
    <dbReference type="NCBI Taxonomy" id="1429438"/>
    <lineage>
        <taxon>Bacteria</taxon>
        <taxon>Pseudomonadati</taxon>
        <taxon>Nitrospinota/Tectimicrobiota group</taxon>
        <taxon>Candidatus Tectimicrobiota</taxon>
        <taxon>Candidatus Entotheonellia</taxon>
        <taxon>Candidatus Entotheonellales</taxon>
        <taxon>Candidatus Entotheonellaceae</taxon>
        <taxon>Candidatus Entotheonella</taxon>
    </lineage>
</organism>
<dbReference type="PANTHER" id="PTHR34611:SF2">
    <property type="entry name" value="INACTIVE RECOMBINATION-PROMOTING NUCLEASE-LIKE PROTEIN RPNE-RELATED"/>
    <property type="match status" value="1"/>
</dbReference>
<gene>
    <name evidence="3" type="ORF">ETSY1_10250</name>
</gene>
<feature type="domain" description="Transposase (putative) YhgA-like" evidence="2">
    <location>
        <begin position="18"/>
        <end position="210"/>
    </location>
</feature>
<evidence type="ECO:0000313" key="4">
    <source>
        <dbReference type="Proteomes" id="UP000019141"/>
    </source>
</evidence>
<reference evidence="3 4" key="1">
    <citation type="journal article" date="2014" name="Nature">
        <title>An environmental bacterial taxon with a large and distinct metabolic repertoire.</title>
        <authorList>
            <person name="Wilson M.C."/>
            <person name="Mori T."/>
            <person name="Ruckert C."/>
            <person name="Uria A.R."/>
            <person name="Helf M.J."/>
            <person name="Takada K."/>
            <person name="Gernert C."/>
            <person name="Steffens U.A."/>
            <person name="Heycke N."/>
            <person name="Schmitt S."/>
            <person name="Rinke C."/>
            <person name="Helfrich E.J."/>
            <person name="Brachmann A.O."/>
            <person name="Gurgui C."/>
            <person name="Wakimoto T."/>
            <person name="Kracht M."/>
            <person name="Crusemann M."/>
            <person name="Hentschel U."/>
            <person name="Abe I."/>
            <person name="Matsunaga S."/>
            <person name="Kalinowski J."/>
            <person name="Takeyama H."/>
            <person name="Piel J."/>
        </authorList>
    </citation>
    <scope>NUCLEOTIDE SEQUENCE [LARGE SCALE GENOMIC DNA]</scope>
    <source>
        <strain evidence="4">TSY1</strain>
    </source>
</reference>
<proteinExistence type="inferred from homology"/>
<comment type="caution">
    <text evidence="3">The sequence shown here is derived from an EMBL/GenBank/DDBJ whole genome shotgun (WGS) entry which is preliminary data.</text>
</comment>
<dbReference type="HOGENOM" id="CLU_059548_1_0_7"/>
<sequence length="333" mass="37423">MPPQTSTLEATMAEEIHNPHDALVRAVLGDVAAASSFLQIHLSQEVNQALNWSTLQRLEGSFIDEDLRGSEADLLYEVEHISGAGSAWVYLLIEHQSSADRWMRFRLLKYCCRIWETQLSANPRPNELRPIVPLVFYQGERRWPHTTEFADLFAESVRDWPGVPSFTHELIDQSGLPVDAVQGEDKVRIMQLLLLAAYHPAERWMERVAELWNSLSSPGPSGGMNYVRVFVLYILATQEPEAAASFREVLGRYAPDAGDDVMTYAQQLLAEGRAEGRAEGQAEGEAKGKMIERVTLIESLLREEVDWAVIERATGLDEAQFETLKQQVADLSS</sequence>
<dbReference type="GO" id="GO:1990238">
    <property type="term" value="F:double-stranded DNA endonuclease activity"/>
    <property type="evidence" value="ECO:0007669"/>
    <property type="project" value="TreeGrafter"/>
</dbReference>
<dbReference type="InterPro" id="IPR006842">
    <property type="entry name" value="Transposase_31"/>
</dbReference>
<keyword evidence="4" id="KW-1185">Reference proteome</keyword>
<dbReference type="Proteomes" id="UP000019141">
    <property type="component" value="Unassembled WGS sequence"/>
</dbReference>
<evidence type="ECO:0000259" key="2">
    <source>
        <dbReference type="Pfam" id="PF04754"/>
    </source>
</evidence>
<dbReference type="GO" id="GO:0006310">
    <property type="term" value="P:DNA recombination"/>
    <property type="evidence" value="ECO:0007669"/>
    <property type="project" value="TreeGrafter"/>
</dbReference>
<dbReference type="InterPro" id="IPR051699">
    <property type="entry name" value="Rpn/YhgA-like_nuclease"/>
</dbReference>
<dbReference type="PANTHER" id="PTHR34611">
    <property type="match status" value="1"/>
</dbReference>